<sequence length="142" mass="16451">MTISSLDNNQSRYPFAHPSMEAIPPILRGWNPLTTTAMILGFIFFWPIGLAMIAWNWTTQFGWRTWGGRRSRRERRELVQPETGNTAFEAWKADELARLEAERQKLAAAQAEFAGFVDQLKRAKDREEFDRFMTNRNGSQPA</sequence>
<evidence type="ECO:0000256" key="1">
    <source>
        <dbReference type="SAM" id="Coils"/>
    </source>
</evidence>
<keyword evidence="4" id="KW-1185">Reference proteome</keyword>
<dbReference type="Pfam" id="PF11014">
    <property type="entry name" value="DUF2852"/>
    <property type="match status" value="1"/>
</dbReference>
<feature type="transmembrane region" description="Helical" evidence="2">
    <location>
        <begin position="37"/>
        <end position="57"/>
    </location>
</feature>
<dbReference type="KEGG" id="vgo:GJW-30_1_02446"/>
<gene>
    <name evidence="3" type="ORF">GJW-30_1_02446</name>
</gene>
<dbReference type="EMBL" id="AP014946">
    <property type="protein sequence ID" value="BAT59911.1"/>
    <property type="molecule type" value="Genomic_DNA"/>
</dbReference>
<protein>
    <recommendedName>
        <fullName evidence="5">DUF2852 domain-containing protein</fullName>
    </recommendedName>
</protein>
<dbReference type="Proteomes" id="UP000236884">
    <property type="component" value="Chromosome"/>
</dbReference>
<evidence type="ECO:0000313" key="4">
    <source>
        <dbReference type="Proteomes" id="UP000236884"/>
    </source>
</evidence>
<keyword evidence="2" id="KW-1133">Transmembrane helix</keyword>
<reference evidence="3 4" key="1">
    <citation type="submission" date="2015-08" db="EMBL/GenBank/DDBJ databases">
        <title>Investigation of the bacterial diversity of lava forest soil.</title>
        <authorList>
            <person name="Lee J.S."/>
        </authorList>
    </citation>
    <scope>NUCLEOTIDE SEQUENCE [LARGE SCALE GENOMIC DNA]</scope>
    <source>
        <strain evidence="3 4">GJW-30</strain>
    </source>
</reference>
<dbReference type="InterPro" id="IPR021273">
    <property type="entry name" value="DUF2852"/>
</dbReference>
<evidence type="ECO:0008006" key="5">
    <source>
        <dbReference type="Google" id="ProtNLM"/>
    </source>
</evidence>
<evidence type="ECO:0000256" key="2">
    <source>
        <dbReference type="SAM" id="Phobius"/>
    </source>
</evidence>
<name>A0A0S3PVD6_9BRAD</name>
<proteinExistence type="predicted"/>
<accession>A0A0S3PVD6</accession>
<keyword evidence="1" id="KW-0175">Coiled coil</keyword>
<evidence type="ECO:0000313" key="3">
    <source>
        <dbReference type="EMBL" id="BAT59911.1"/>
    </source>
</evidence>
<keyword evidence="2" id="KW-0472">Membrane</keyword>
<dbReference type="RefSeq" id="WP_245408498.1">
    <property type="nucleotide sequence ID" value="NZ_AP014946.1"/>
</dbReference>
<keyword evidence="2" id="KW-0812">Transmembrane</keyword>
<organism evidence="3 4">
    <name type="scientific">Variibacter gotjawalensis</name>
    <dbReference type="NCBI Taxonomy" id="1333996"/>
    <lineage>
        <taxon>Bacteria</taxon>
        <taxon>Pseudomonadati</taxon>
        <taxon>Pseudomonadota</taxon>
        <taxon>Alphaproteobacteria</taxon>
        <taxon>Hyphomicrobiales</taxon>
        <taxon>Nitrobacteraceae</taxon>
        <taxon>Variibacter</taxon>
    </lineage>
</organism>
<dbReference type="AlphaFoldDB" id="A0A0S3PVD6"/>
<feature type="coiled-coil region" evidence="1">
    <location>
        <begin position="92"/>
        <end position="126"/>
    </location>
</feature>